<dbReference type="EMBL" id="BX569691">
    <property type="protein sequence ID" value="CAE07545.1"/>
    <property type="molecule type" value="Genomic_DNA"/>
</dbReference>
<dbReference type="STRING" id="84588.SYNW1030"/>
<evidence type="ECO:0008006" key="3">
    <source>
        <dbReference type="Google" id="ProtNLM"/>
    </source>
</evidence>
<sequence length="81" mass="9025">MSPLIRPLRSLANGVGLAWWARVETTGPDVTYWFGPFLTRTGLEAELATFLEDVGSEQPRSIRHTLLRTRRSEPLTTAAEG</sequence>
<proteinExistence type="predicted"/>
<dbReference type="InterPro" id="IPR014945">
    <property type="entry name" value="DUF1816"/>
</dbReference>
<organism evidence="1 2">
    <name type="scientific">Parasynechococcus marenigrum (strain WH8102)</name>
    <dbReference type="NCBI Taxonomy" id="84588"/>
    <lineage>
        <taxon>Bacteria</taxon>
        <taxon>Bacillati</taxon>
        <taxon>Cyanobacteriota</taxon>
        <taxon>Cyanophyceae</taxon>
        <taxon>Synechococcales</taxon>
        <taxon>Prochlorococcaceae</taxon>
        <taxon>Parasynechococcus</taxon>
        <taxon>Parasynechococcus marenigrum</taxon>
    </lineage>
</organism>
<keyword evidence="2" id="KW-1185">Reference proteome</keyword>
<name>Q7U7F5_PARMW</name>
<evidence type="ECO:0000313" key="2">
    <source>
        <dbReference type="Proteomes" id="UP000001422"/>
    </source>
</evidence>
<dbReference type="Proteomes" id="UP000001422">
    <property type="component" value="Chromosome"/>
</dbReference>
<dbReference type="eggNOG" id="ENOG5030T5T">
    <property type="taxonomic scope" value="Bacteria"/>
</dbReference>
<accession>Q7U7F5</accession>
<protein>
    <recommendedName>
        <fullName evidence="3">DUF1816 domain-containing protein</fullName>
    </recommendedName>
</protein>
<gene>
    <name evidence="1" type="ordered locus">SYNW1030</name>
</gene>
<dbReference type="HOGENOM" id="CLU_168933_0_0_3"/>
<dbReference type="KEGG" id="syw:SYNW1030"/>
<dbReference type="Pfam" id="PF08846">
    <property type="entry name" value="DUF1816"/>
    <property type="match status" value="1"/>
</dbReference>
<dbReference type="AlphaFoldDB" id="Q7U7F5"/>
<evidence type="ECO:0000313" key="1">
    <source>
        <dbReference type="EMBL" id="CAE07545.1"/>
    </source>
</evidence>
<reference evidence="1 2" key="1">
    <citation type="journal article" date="2003" name="Nature">
        <title>The genome of a motile marine Synechococcus.</title>
        <authorList>
            <person name="Palenik B."/>
            <person name="Brahamsha B."/>
            <person name="Larimer F."/>
            <person name="Land M."/>
            <person name="Hauser L."/>
            <person name="Chain P."/>
            <person name="Lamerdin J."/>
            <person name="Regala W."/>
            <person name="Allen E.A."/>
            <person name="McCarren J."/>
            <person name="Paulsen I."/>
            <person name="Dufresne A."/>
            <person name="Partensky F."/>
            <person name="Webb E."/>
            <person name="Waterbury J."/>
        </authorList>
    </citation>
    <scope>NUCLEOTIDE SEQUENCE [LARGE SCALE GENOMIC DNA]</scope>
    <source>
        <strain evidence="1 2">WH8102</strain>
    </source>
</reference>
<dbReference type="RefSeq" id="WP_011127895.1">
    <property type="nucleotide sequence ID" value="NC_005070.1"/>
</dbReference>